<dbReference type="NCBIfam" id="TIGR00710">
    <property type="entry name" value="efflux_Bcr_CflA"/>
    <property type="match status" value="1"/>
</dbReference>
<evidence type="ECO:0000256" key="1">
    <source>
        <dbReference type="ARBA" id="ARBA00004651"/>
    </source>
</evidence>
<evidence type="ECO:0000256" key="7">
    <source>
        <dbReference type="ARBA" id="ARBA00023136"/>
    </source>
</evidence>
<keyword evidence="3" id="KW-0813">Transport</keyword>
<dbReference type="GO" id="GO:0042910">
    <property type="term" value="F:xenobiotic transmembrane transporter activity"/>
    <property type="evidence" value="ECO:0007669"/>
    <property type="project" value="InterPro"/>
</dbReference>
<dbReference type="InterPro" id="IPR020846">
    <property type="entry name" value="MFS_dom"/>
</dbReference>
<dbReference type="InterPro" id="IPR011701">
    <property type="entry name" value="MFS"/>
</dbReference>
<evidence type="ECO:0000256" key="3">
    <source>
        <dbReference type="ARBA" id="ARBA00022448"/>
    </source>
</evidence>
<dbReference type="PANTHER" id="PTHR23502:SF132">
    <property type="entry name" value="POLYAMINE TRANSPORTER 2-RELATED"/>
    <property type="match status" value="1"/>
</dbReference>
<comment type="similarity">
    <text evidence="2">Belongs to the major facilitator superfamily. Bcr/CmlA family.</text>
</comment>
<feature type="transmembrane region" description="Helical" evidence="8">
    <location>
        <begin position="46"/>
        <end position="65"/>
    </location>
</feature>
<dbReference type="AlphaFoldDB" id="A0A2S6I9V2"/>
<evidence type="ECO:0000256" key="8">
    <source>
        <dbReference type="SAM" id="Phobius"/>
    </source>
</evidence>
<feature type="transmembrane region" description="Helical" evidence="8">
    <location>
        <begin position="9"/>
        <end position="26"/>
    </location>
</feature>
<protein>
    <submittedName>
        <fullName evidence="10">DHA1 family bicyclomycin/chloramphenicol resistance-like MFS transporter</fullName>
    </submittedName>
</protein>
<dbReference type="FunFam" id="1.20.1720.10:FF:000005">
    <property type="entry name" value="Bcr/CflA family efflux transporter"/>
    <property type="match status" value="1"/>
</dbReference>
<feature type="transmembrane region" description="Helical" evidence="8">
    <location>
        <begin position="77"/>
        <end position="96"/>
    </location>
</feature>
<gene>
    <name evidence="10" type="ORF">CLV84_1241</name>
</gene>
<dbReference type="Proteomes" id="UP000237662">
    <property type="component" value="Unassembled WGS sequence"/>
</dbReference>
<dbReference type="OrthoDB" id="9800416at2"/>
<feature type="transmembrane region" description="Helical" evidence="8">
    <location>
        <begin position="371"/>
        <end position="390"/>
    </location>
</feature>
<dbReference type="Pfam" id="PF07690">
    <property type="entry name" value="MFS_1"/>
    <property type="match status" value="1"/>
</dbReference>
<keyword evidence="7 8" id="KW-0472">Membrane</keyword>
<evidence type="ECO:0000256" key="4">
    <source>
        <dbReference type="ARBA" id="ARBA00022475"/>
    </source>
</evidence>
<sequence length="401" mass="43080">MPDPTENRFLLILVLGSLTTIGPLSIDMYLPAFGGIAENLGTDISRVSLSLSSFFVGLAIGQLIYGPLLERFGRKRPMYIGLTIYALSSVACAFSTTIEMLIVFRFFQALGACGGLVASRAIVRDLFETKEMAKVFSLLMMVIAVSPIIAPTLGGFITTAFGWRYVFGILAGMSLLILTGGYLLLRSYDRINPYYSLRPNAIARNYWSIITDRHFIVYALTGAFSSAGLYAYLSGSPHLYLELFGLNEQQYGIVFAIIAAGLVTATQLNNRSLRNRSSERIVFLALIGQCVTAGLLFADVYFGYTNLIATTALIFAYLFCLGFIFPNSSALSLDTMQHTAGSASALMGSLQMAVGALASGLVGVLQNETALPMVGVMAVCGGIALTLLTVGSRRMTVATST</sequence>
<keyword evidence="4" id="KW-1003">Cell membrane</keyword>
<evidence type="ECO:0000256" key="5">
    <source>
        <dbReference type="ARBA" id="ARBA00022692"/>
    </source>
</evidence>
<dbReference type="Gene3D" id="1.20.1720.10">
    <property type="entry name" value="Multidrug resistance protein D"/>
    <property type="match status" value="1"/>
</dbReference>
<dbReference type="CDD" id="cd17320">
    <property type="entry name" value="MFS_MdfA_MDR_like"/>
    <property type="match status" value="1"/>
</dbReference>
<keyword evidence="5 8" id="KW-0812">Transmembrane</keyword>
<dbReference type="PANTHER" id="PTHR23502">
    <property type="entry name" value="MAJOR FACILITATOR SUPERFAMILY"/>
    <property type="match status" value="1"/>
</dbReference>
<feature type="domain" description="Major facilitator superfamily (MFS) profile" evidence="9">
    <location>
        <begin position="11"/>
        <end position="393"/>
    </location>
</feature>
<keyword evidence="6 8" id="KW-1133">Transmembrane helix</keyword>
<feature type="transmembrane region" description="Helical" evidence="8">
    <location>
        <begin position="253"/>
        <end position="269"/>
    </location>
</feature>
<feature type="transmembrane region" description="Helical" evidence="8">
    <location>
        <begin position="345"/>
        <end position="365"/>
    </location>
</feature>
<reference evidence="10 11" key="1">
    <citation type="submission" date="2018-02" db="EMBL/GenBank/DDBJ databases">
        <title>Genomic Encyclopedia of Archaeal and Bacterial Type Strains, Phase II (KMG-II): from individual species to whole genera.</title>
        <authorList>
            <person name="Goeker M."/>
        </authorList>
    </citation>
    <scope>NUCLEOTIDE SEQUENCE [LARGE SCALE GENOMIC DNA]</scope>
    <source>
        <strain evidence="10 11">DSM 29526</strain>
    </source>
</reference>
<feature type="transmembrane region" description="Helical" evidence="8">
    <location>
        <begin position="215"/>
        <end position="233"/>
    </location>
</feature>
<dbReference type="GO" id="GO:1990961">
    <property type="term" value="P:xenobiotic detoxification by transmembrane export across the plasma membrane"/>
    <property type="evidence" value="ECO:0007669"/>
    <property type="project" value="InterPro"/>
</dbReference>
<dbReference type="InterPro" id="IPR004812">
    <property type="entry name" value="Efflux_drug-R_Bcr/CmlA"/>
</dbReference>
<organism evidence="10 11">
    <name type="scientific">Neolewinella xylanilytica</name>
    <dbReference type="NCBI Taxonomy" id="1514080"/>
    <lineage>
        <taxon>Bacteria</taxon>
        <taxon>Pseudomonadati</taxon>
        <taxon>Bacteroidota</taxon>
        <taxon>Saprospiria</taxon>
        <taxon>Saprospirales</taxon>
        <taxon>Lewinellaceae</taxon>
        <taxon>Neolewinella</taxon>
    </lineage>
</organism>
<keyword evidence="11" id="KW-1185">Reference proteome</keyword>
<feature type="transmembrane region" description="Helical" evidence="8">
    <location>
        <begin position="304"/>
        <end position="325"/>
    </location>
</feature>
<evidence type="ECO:0000313" key="11">
    <source>
        <dbReference type="Proteomes" id="UP000237662"/>
    </source>
</evidence>
<feature type="transmembrane region" description="Helical" evidence="8">
    <location>
        <begin position="102"/>
        <end position="123"/>
    </location>
</feature>
<dbReference type="RefSeq" id="WP_104418835.1">
    <property type="nucleotide sequence ID" value="NZ_PTJC01000005.1"/>
</dbReference>
<proteinExistence type="inferred from homology"/>
<dbReference type="PROSITE" id="PS50850">
    <property type="entry name" value="MFS"/>
    <property type="match status" value="1"/>
</dbReference>
<feature type="transmembrane region" description="Helical" evidence="8">
    <location>
        <begin position="163"/>
        <end position="185"/>
    </location>
</feature>
<feature type="transmembrane region" description="Helical" evidence="8">
    <location>
        <begin position="135"/>
        <end position="157"/>
    </location>
</feature>
<evidence type="ECO:0000256" key="6">
    <source>
        <dbReference type="ARBA" id="ARBA00022989"/>
    </source>
</evidence>
<name>A0A2S6I9V2_9BACT</name>
<evidence type="ECO:0000313" key="10">
    <source>
        <dbReference type="EMBL" id="PPK88276.1"/>
    </source>
</evidence>
<comment type="caution">
    <text evidence="10">The sequence shown here is derived from an EMBL/GenBank/DDBJ whole genome shotgun (WGS) entry which is preliminary data.</text>
</comment>
<dbReference type="EMBL" id="PTJC01000005">
    <property type="protein sequence ID" value="PPK88276.1"/>
    <property type="molecule type" value="Genomic_DNA"/>
</dbReference>
<dbReference type="GO" id="GO:0005886">
    <property type="term" value="C:plasma membrane"/>
    <property type="evidence" value="ECO:0007669"/>
    <property type="project" value="UniProtKB-SubCell"/>
</dbReference>
<evidence type="ECO:0000259" key="9">
    <source>
        <dbReference type="PROSITE" id="PS50850"/>
    </source>
</evidence>
<accession>A0A2S6I9V2</accession>
<evidence type="ECO:0000256" key="2">
    <source>
        <dbReference type="ARBA" id="ARBA00006236"/>
    </source>
</evidence>
<dbReference type="SUPFAM" id="SSF103473">
    <property type="entry name" value="MFS general substrate transporter"/>
    <property type="match status" value="1"/>
</dbReference>
<dbReference type="InterPro" id="IPR036259">
    <property type="entry name" value="MFS_trans_sf"/>
</dbReference>
<feature type="transmembrane region" description="Helical" evidence="8">
    <location>
        <begin position="281"/>
        <end position="298"/>
    </location>
</feature>
<comment type="subcellular location">
    <subcellularLocation>
        <location evidence="1">Cell membrane</location>
        <topology evidence="1">Multi-pass membrane protein</topology>
    </subcellularLocation>
</comment>